<dbReference type="InterPro" id="IPR036390">
    <property type="entry name" value="WH_DNA-bd_sf"/>
</dbReference>
<dbReference type="InterPro" id="IPR000525">
    <property type="entry name" value="Initiator_Rep_WH1"/>
</dbReference>
<dbReference type="Proteomes" id="UP000621455">
    <property type="component" value="Unassembled WGS sequence"/>
</dbReference>
<accession>A0ABX0MYJ1</accession>
<evidence type="ECO:0000313" key="3">
    <source>
        <dbReference type="EMBL" id="NHZ78046.1"/>
    </source>
</evidence>
<comment type="similarity">
    <text evidence="1">Belongs to the initiator RepB protein family.</text>
</comment>
<gene>
    <name evidence="3" type="ORF">F2P44_01865</name>
</gene>
<keyword evidence="4" id="KW-1185">Reference proteome</keyword>
<name>A0ABX0MYJ1_9BURK</name>
<dbReference type="InterPro" id="IPR036388">
    <property type="entry name" value="WH-like_DNA-bd_sf"/>
</dbReference>
<protein>
    <recommendedName>
        <fullName evidence="2">Initiator Rep protein WH1 domain-containing protein</fullName>
    </recommendedName>
</protein>
<dbReference type="RefSeq" id="WP_167084471.1">
    <property type="nucleotide sequence ID" value="NZ_WHJG01000001.1"/>
</dbReference>
<evidence type="ECO:0000313" key="4">
    <source>
        <dbReference type="Proteomes" id="UP000621455"/>
    </source>
</evidence>
<evidence type="ECO:0000256" key="1">
    <source>
        <dbReference type="ARBA" id="ARBA00038283"/>
    </source>
</evidence>
<proteinExistence type="inferred from homology"/>
<evidence type="ECO:0000259" key="2">
    <source>
        <dbReference type="Pfam" id="PF01051"/>
    </source>
</evidence>
<dbReference type="SUPFAM" id="SSF46785">
    <property type="entry name" value="Winged helix' DNA-binding domain"/>
    <property type="match status" value="1"/>
</dbReference>
<reference evidence="3 4" key="1">
    <citation type="submission" date="2019-10" db="EMBL/GenBank/DDBJ databases">
        <title>Taxonomy of Antarctic Massilia spp.: description of Massilia rubra sp. nov., Massilia aquatica sp. nov., Massilia mucilaginosa sp. nov., Massilia frigida sp. nov. isolated from streams, lakes and regoliths.</title>
        <authorList>
            <person name="Holochova P."/>
            <person name="Sedlacek I."/>
            <person name="Kralova S."/>
            <person name="Maslanova I."/>
            <person name="Busse H.-J."/>
            <person name="Stankova E."/>
            <person name="Vrbovska V."/>
            <person name="Kovarovic V."/>
            <person name="Bartak M."/>
            <person name="Svec P."/>
            <person name="Pantucek R."/>
        </authorList>
    </citation>
    <scope>NUCLEOTIDE SEQUENCE [LARGE SCALE GENOMIC DNA]</scope>
    <source>
        <strain evidence="3 4">CCM 8695</strain>
    </source>
</reference>
<organism evidence="3 4">
    <name type="scientific">Massilia frigida</name>
    <dbReference type="NCBI Taxonomy" id="2609281"/>
    <lineage>
        <taxon>Bacteria</taxon>
        <taxon>Pseudomonadati</taxon>
        <taxon>Pseudomonadota</taxon>
        <taxon>Betaproteobacteria</taxon>
        <taxon>Burkholderiales</taxon>
        <taxon>Oxalobacteraceae</taxon>
        <taxon>Telluria group</taxon>
        <taxon>Massilia</taxon>
    </lineage>
</organism>
<dbReference type="Gene3D" id="1.10.10.10">
    <property type="entry name" value="Winged helix-like DNA-binding domain superfamily/Winged helix DNA-binding domain"/>
    <property type="match status" value="1"/>
</dbReference>
<dbReference type="Pfam" id="PF01051">
    <property type="entry name" value="Rep3_N"/>
    <property type="match status" value="1"/>
</dbReference>
<comment type="caution">
    <text evidence="3">The sequence shown here is derived from an EMBL/GenBank/DDBJ whole genome shotgun (WGS) entry which is preliminary data.</text>
</comment>
<dbReference type="EMBL" id="WHJG01000001">
    <property type="protein sequence ID" value="NHZ78046.1"/>
    <property type="molecule type" value="Genomic_DNA"/>
</dbReference>
<sequence length="257" mass="28812">MQITWTGDVDHARDIDPTDAIARSARTLSADERYILYRLAAGLSRDPGTMAHTGMRVLLPVADFAQHGGLKSNVAYRRLGAATEALFGRTVEIEFGNGTELHFSWASSMWTRDDAFELNFTGTFVEHLLAALTQSAGSASDTPSFISLEEKHECRDNILLVALAPAKPKSKLKPGRPCRVIQWPRLLQWVKKRLKRLVSAEQADRLIELADTEEPWRRMSRSKFHDFTARDIGALTTWLIDKMDTAEDMPLTIPYAG</sequence>
<feature type="domain" description="Initiator Rep protein WH1" evidence="2">
    <location>
        <begin position="22"/>
        <end position="129"/>
    </location>
</feature>